<comment type="caution">
    <text evidence="2">The sequence shown here is derived from an EMBL/GenBank/DDBJ whole genome shotgun (WGS) entry which is preliminary data.</text>
</comment>
<sequence length="211" mass="23985">MFIEQRRFGRTTQLALRPHGLYVCERNGQGRTVLEFEMPYEEVLPVRVERTTTTPQLKWLPFALFWVASSVLQHATKRPGGLTNLEWAAAFGAGLLLIGIYFYGQNNWWKHFTLGTARATVHLLDRPGQRPALDLFAQALDQRTKAYLKQHYAAVNPLGIIEPQLQRLHWLRHLNVVSEAEARALATRLTGQIGSIPLKSMGQELDSPFVN</sequence>
<feature type="transmembrane region" description="Helical" evidence="1">
    <location>
        <begin position="87"/>
        <end position="104"/>
    </location>
</feature>
<keyword evidence="1" id="KW-0812">Transmembrane</keyword>
<keyword evidence="1" id="KW-1133">Transmembrane helix</keyword>
<name>A0A2M9BNE3_9BACT</name>
<dbReference type="AlphaFoldDB" id="A0A2M9BNE3"/>
<proteinExistence type="predicted"/>
<dbReference type="Proteomes" id="UP000228535">
    <property type="component" value="Unassembled WGS sequence"/>
</dbReference>
<reference evidence="2 3" key="1">
    <citation type="submission" date="2017-11" db="EMBL/GenBank/DDBJ databases">
        <title>Genomic Encyclopedia of Archaeal and Bacterial Type Strains, Phase II (KMG-II): From Individual Species to Whole Genera.</title>
        <authorList>
            <person name="Goeker M."/>
        </authorList>
    </citation>
    <scope>NUCLEOTIDE SEQUENCE [LARGE SCALE GENOMIC DNA]</scope>
    <source>
        <strain evidence="2 3">DSM 11115</strain>
    </source>
</reference>
<accession>A0A2M9BNE3</accession>
<evidence type="ECO:0000256" key="1">
    <source>
        <dbReference type="SAM" id="Phobius"/>
    </source>
</evidence>
<evidence type="ECO:0000313" key="3">
    <source>
        <dbReference type="Proteomes" id="UP000228535"/>
    </source>
</evidence>
<gene>
    <name evidence="2" type="ORF">CLV45_0891</name>
</gene>
<dbReference type="OrthoDB" id="880473at2"/>
<keyword evidence="3" id="KW-1185">Reference proteome</keyword>
<dbReference type="RefSeq" id="WP_100335192.1">
    <property type="nucleotide sequence ID" value="NZ_PGFA01000001.1"/>
</dbReference>
<protein>
    <submittedName>
        <fullName evidence="2">Uncharacterized protein</fullName>
    </submittedName>
</protein>
<evidence type="ECO:0000313" key="2">
    <source>
        <dbReference type="EMBL" id="PJJ59473.1"/>
    </source>
</evidence>
<dbReference type="EMBL" id="PGFA01000001">
    <property type="protein sequence ID" value="PJJ59473.1"/>
    <property type="molecule type" value="Genomic_DNA"/>
</dbReference>
<keyword evidence="1" id="KW-0472">Membrane</keyword>
<organism evidence="2 3">
    <name type="scientific">Hymenobacter chitinivorans DSM 11115</name>
    <dbReference type="NCBI Taxonomy" id="1121954"/>
    <lineage>
        <taxon>Bacteria</taxon>
        <taxon>Pseudomonadati</taxon>
        <taxon>Bacteroidota</taxon>
        <taxon>Cytophagia</taxon>
        <taxon>Cytophagales</taxon>
        <taxon>Hymenobacteraceae</taxon>
        <taxon>Hymenobacter</taxon>
    </lineage>
</organism>